<name>A0A507D8R5_9FUNG</name>
<dbReference type="GO" id="GO:0005524">
    <property type="term" value="F:ATP binding"/>
    <property type="evidence" value="ECO:0007669"/>
    <property type="project" value="InterPro"/>
</dbReference>
<dbReference type="InterPro" id="IPR038718">
    <property type="entry name" value="SNF2-like_sf"/>
</dbReference>
<evidence type="ECO:0000313" key="13">
    <source>
        <dbReference type="EMBL" id="TPX54556.1"/>
    </source>
</evidence>
<keyword evidence="5" id="KW-0862">Zinc</keyword>
<dbReference type="STRING" id="286115.A0A507D8R5"/>
<feature type="compositionally biased region" description="Polar residues" evidence="8">
    <location>
        <begin position="102"/>
        <end position="114"/>
    </location>
</feature>
<dbReference type="InterPro" id="IPR010666">
    <property type="entry name" value="Znf_GRF"/>
</dbReference>
<dbReference type="VEuPathDB" id="FungiDB:SeMB42_g00203"/>
<organism evidence="12 15">
    <name type="scientific">Synchytrium endobioticum</name>
    <dbReference type="NCBI Taxonomy" id="286115"/>
    <lineage>
        <taxon>Eukaryota</taxon>
        <taxon>Fungi</taxon>
        <taxon>Fungi incertae sedis</taxon>
        <taxon>Chytridiomycota</taxon>
        <taxon>Chytridiomycota incertae sedis</taxon>
        <taxon>Chytridiomycetes</taxon>
        <taxon>Synchytriales</taxon>
        <taxon>Synchytriaceae</taxon>
        <taxon>Synchytrium</taxon>
    </lineage>
</organism>
<feature type="domain" description="Helicase ATP-binding" evidence="9">
    <location>
        <begin position="241"/>
        <end position="397"/>
    </location>
</feature>
<feature type="compositionally biased region" description="Polar residues" evidence="8">
    <location>
        <begin position="998"/>
        <end position="1010"/>
    </location>
</feature>
<feature type="region of interest" description="Disordered" evidence="8">
    <location>
        <begin position="70"/>
        <end position="114"/>
    </location>
</feature>
<dbReference type="GO" id="GO:0006281">
    <property type="term" value="P:DNA repair"/>
    <property type="evidence" value="ECO:0007669"/>
    <property type="project" value="TreeGrafter"/>
</dbReference>
<dbReference type="AlphaFoldDB" id="A0A507D8R5"/>
<proteinExistence type="predicted"/>
<evidence type="ECO:0000256" key="3">
    <source>
        <dbReference type="ARBA" id="ARBA00022771"/>
    </source>
</evidence>
<evidence type="ECO:0000256" key="6">
    <source>
        <dbReference type="ARBA" id="ARBA00022840"/>
    </source>
</evidence>
<feature type="domain" description="Helicase C-terminal" evidence="10">
    <location>
        <begin position="525"/>
        <end position="681"/>
    </location>
</feature>
<keyword evidence="1" id="KW-0479">Metal-binding</keyword>
<dbReference type="InterPro" id="IPR001650">
    <property type="entry name" value="Helicase_C-like"/>
</dbReference>
<dbReference type="Proteomes" id="UP000317494">
    <property type="component" value="Unassembled WGS sequence"/>
</dbReference>
<dbReference type="Gene3D" id="3.40.50.300">
    <property type="entry name" value="P-loop containing nucleotide triphosphate hydrolases"/>
    <property type="match status" value="1"/>
</dbReference>
<keyword evidence="4" id="KW-0378">Hydrolase</keyword>
<dbReference type="EMBL" id="QEAM01000066">
    <property type="protein sequence ID" value="TPX47884.1"/>
    <property type="molecule type" value="Genomic_DNA"/>
</dbReference>
<feature type="compositionally biased region" description="Polar residues" evidence="8">
    <location>
        <begin position="1109"/>
        <end position="1140"/>
    </location>
</feature>
<dbReference type="Proteomes" id="UP000320475">
    <property type="component" value="Unassembled WGS sequence"/>
</dbReference>
<dbReference type="GO" id="GO:0043596">
    <property type="term" value="C:nuclear replication fork"/>
    <property type="evidence" value="ECO:0007669"/>
    <property type="project" value="TreeGrafter"/>
</dbReference>
<feature type="region of interest" description="Disordered" evidence="8">
    <location>
        <begin position="998"/>
        <end position="1041"/>
    </location>
</feature>
<dbReference type="PANTHER" id="PTHR45766">
    <property type="entry name" value="DNA ANNEALING HELICASE AND ENDONUCLEASE ZRANB3 FAMILY MEMBER"/>
    <property type="match status" value="1"/>
</dbReference>
<evidence type="ECO:0000256" key="1">
    <source>
        <dbReference type="ARBA" id="ARBA00022723"/>
    </source>
</evidence>
<dbReference type="PROSITE" id="PS51194">
    <property type="entry name" value="HELICASE_CTER"/>
    <property type="match status" value="1"/>
</dbReference>
<dbReference type="Pfam" id="PF00271">
    <property type="entry name" value="Helicase_C"/>
    <property type="match status" value="1"/>
</dbReference>
<evidence type="ECO:0000259" key="11">
    <source>
        <dbReference type="PROSITE" id="PS51999"/>
    </source>
</evidence>
<dbReference type="PROSITE" id="PS51999">
    <property type="entry name" value="ZF_GRF"/>
    <property type="match status" value="1"/>
</dbReference>
<sequence>MADIMYINPCQCNVQAARRRSNKDNHNKGKFFFTCTNNLCNFFKWDPNPSADGAANDLADGAGLRGAGAGAGGGSGYGSSHHNNNPHTNYSNRYNNNISSRWPPQNQSSYANNTIGARPPLTITFSIHNSDYVAAYSTPTRTDLFKDVQGAYFDINAKCHLIPGPLYEAAIQSGKEFANQGFAVQVRDMPKFVTDIYKKYATHKSLPNSVLSNAEIEDEMMKRIPAKVIERFMSFQREGVREAVKRGGRVLIGDEMGLGKTLQALAFCAYYRECWPVLVICPSSLRLTWKAEIKNWLDVSDQRIQVIFKGGADIDRDASFVINSYDLMTKMEDVSLDWRYKIVVCDECHYLKNKDAKRTKVLQPLVQKANYALFLSGTPALSRPIELYTQINMLVKNFTNHHNFGVRYADGHKDSFNRWNYSGASNLAELHWFLENSILIRRLKKDVMQQLPTKSRSFIMVEISPSYRKSLGMLKKQAATLDEKLESAKFFQGAAKERLRNDRRTNLTAMYGATGEAKLPAVLQYITEIYENTEQKFLVFAHHRNVLDGLAEHVEGTLKSEYIRIDGETNQQQRQSLCDQFQTRPECRIGVLSITAAGVGLTLTAADLVLFAELFWNPAQLLQGEDRAHRIGRKGSVSIKYVLADGTLDDTQWPMLQKKLNVVGAGIDGGQGLKIDATAQADDYTEKGREVQVQRDMMQKYLASGQTSAVDDGEGLDFFFSQYELPDDRIRDSSQNDAKMANDTASYSDSTKLDNVEYDAATNIARTVETIAIESSTDADAFGRSPVKKSLMDTLRTGPLKFKPNGTSLKVTDGIIITAPITSNAPNSIDFSGHDGTGGTSCRKSTTCASIAEGSDSLRQSKKRSASESFWDKSGWEDPSAFDELIMERESRKGVHVNMSTAPGRGTFPDAIQESPPKRRSTEDVNNMGSKSSMTDQIDMEDIEFDDTAFEAVEAALKSTGHDDIIFVSSSPGMSPLKNSGNCTANLNYSSMNGSNITDSGATTHTSSSLVIEPPMGLSDPKDGIGLRGLGGGSTNNTSVNAFKPRRLKQSTLFQKALQDTSGPKRGQTLPITSLVKPRSPLSTPEAPRSPQAGAFAQRPQPVAAMKVESTTNSMAALSSSRPPTGRSNIVANRPNGVTASSSPSNNNDNGSTRPNVRPGSTGSSSRINHETRNTAETTSSTIKYKGTHNHKNPNRPTTASLPGDEFEFDFPDDDLTEILAQIDRMEADEAMARRLQAELDSLS</sequence>
<evidence type="ECO:0000313" key="15">
    <source>
        <dbReference type="Proteomes" id="UP000320475"/>
    </source>
</evidence>
<evidence type="ECO:0000259" key="10">
    <source>
        <dbReference type="PROSITE" id="PS51194"/>
    </source>
</evidence>
<dbReference type="CDD" id="cd18793">
    <property type="entry name" value="SF2_C_SNF"/>
    <property type="match status" value="1"/>
</dbReference>
<dbReference type="InterPro" id="IPR027417">
    <property type="entry name" value="P-loop_NTPase"/>
</dbReference>
<dbReference type="GO" id="GO:0008270">
    <property type="term" value="F:zinc ion binding"/>
    <property type="evidence" value="ECO:0007669"/>
    <property type="project" value="UniProtKB-KW"/>
</dbReference>
<keyword evidence="14" id="KW-1185">Reference proteome</keyword>
<feature type="domain" description="GRF-type" evidence="11">
    <location>
        <begin position="10"/>
        <end position="49"/>
    </location>
</feature>
<dbReference type="PANTHER" id="PTHR45766:SF6">
    <property type="entry name" value="SWI_SNF-RELATED MATRIX-ASSOCIATED ACTIN-DEPENDENT REGULATOR OF CHROMATIN SUBFAMILY A-LIKE PROTEIN 1"/>
    <property type="match status" value="1"/>
</dbReference>
<dbReference type="CDD" id="cd18010">
    <property type="entry name" value="DEXHc_HARP_SMARCAL1"/>
    <property type="match status" value="1"/>
</dbReference>
<feature type="region of interest" description="Disordered" evidence="8">
    <location>
        <begin position="1057"/>
        <end position="1208"/>
    </location>
</feature>
<evidence type="ECO:0000259" key="9">
    <source>
        <dbReference type="PROSITE" id="PS51192"/>
    </source>
</evidence>
<evidence type="ECO:0000313" key="12">
    <source>
        <dbReference type="EMBL" id="TPX47884.1"/>
    </source>
</evidence>
<dbReference type="PROSITE" id="PS51192">
    <property type="entry name" value="HELICASE_ATP_BIND_1"/>
    <property type="match status" value="1"/>
</dbReference>
<keyword evidence="2" id="KW-0547">Nucleotide-binding</keyword>
<reference evidence="14 15" key="1">
    <citation type="journal article" date="2019" name="Sci. Rep.">
        <title>Comparative genomics of chytrid fungi reveal insights into the obligate biotrophic and pathogenic lifestyle of Synchytrium endobioticum.</title>
        <authorList>
            <person name="van de Vossenberg B.T.L.H."/>
            <person name="Warris S."/>
            <person name="Nguyen H.D.T."/>
            <person name="van Gent-Pelzer M.P.E."/>
            <person name="Joly D.L."/>
            <person name="van de Geest H.C."/>
            <person name="Bonants P.J.M."/>
            <person name="Smith D.S."/>
            <person name="Levesque C.A."/>
            <person name="van der Lee T.A.J."/>
        </authorList>
    </citation>
    <scope>NUCLEOTIDE SEQUENCE [LARGE SCALE GENOMIC DNA]</scope>
    <source>
        <strain evidence="12 15">LEV6574</strain>
        <strain evidence="13 14">MB42</strain>
    </source>
</reference>
<comment type="caution">
    <text evidence="12">The sequence shown here is derived from an EMBL/GenBank/DDBJ whole genome shotgun (WGS) entry which is preliminary data.</text>
</comment>
<feature type="compositionally biased region" description="Polar residues" evidence="8">
    <location>
        <begin position="1153"/>
        <end position="1167"/>
    </location>
</feature>
<evidence type="ECO:0000256" key="8">
    <source>
        <dbReference type="SAM" id="MobiDB-lite"/>
    </source>
</evidence>
<dbReference type="OrthoDB" id="448448at2759"/>
<dbReference type="SMART" id="SM00490">
    <property type="entry name" value="HELICc"/>
    <property type="match status" value="1"/>
</dbReference>
<protein>
    <recommendedName>
        <fullName evidence="16">DNA helicase</fullName>
    </recommendedName>
</protein>
<feature type="compositionally biased region" description="Low complexity" evidence="8">
    <location>
        <begin position="78"/>
        <end position="100"/>
    </location>
</feature>
<evidence type="ECO:0000313" key="14">
    <source>
        <dbReference type="Proteomes" id="UP000317494"/>
    </source>
</evidence>
<dbReference type="InterPro" id="IPR000330">
    <property type="entry name" value="SNF2_N"/>
</dbReference>
<accession>A0A507D8R5</accession>
<dbReference type="Pfam" id="PF00176">
    <property type="entry name" value="SNF2-rel_dom"/>
    <property type="match status" value="1"/>
</dbReference>
<evidence type="ECO:0000256" key="4">
    <source>
        <dbReference type="ARBA" id="ARBA00022801"/>
    </source>
</evidence>
<dbReference type="Gene3D" id="3.40.50.10810">
    <property type="entry name" value="Tandem AAA-ATPase domain"/>
    <property type="match status" value="1"/>
</dbReference>
<gene>
    <name evidence="12" type="ORF">SeLEV6574_g02399</name>
    <name evidence="13" type="ORF">SeMB42_g00203</name>
</gene>
<feature type="compositionally biased region" description="Low complexity" evidence="8">
    <location>
        <begin position="1141"/>
        <end position="1152"/>
    </location>
</feature>
<dbReference type="InterPro" id="IPR014001">
    <property type="entry name" value="Helicase_ATP-bd"/>
</dbReference>
<evidence type="ECO:0000256" key="5">
    <source>
        <dbReference type="ARBA" id="ARBA00022833"/>
    </source>
</evidence>
<evidence type="ECO:0000256" key="7">
    <source>
        <dbReference type="PROSITE-ProRule" id="PRU01343"/>
    </source>
</evidence>
<dbReference type="GO" id="GO:0016787">
    <property type="term" value="F:hydrolase activity"/>
    <property type="evidence" value="ECO:0007669"/>
    <property type="project" value="UniProtKB-KW"/>
</dbReference>
<keyword evidence="6" id="KW-0067">ATP-binding</keyword>
<dbReference type="SMART" id="SM00487">
    <property type="entry name" value="DEXDc"/>
    <property type="match status" value="1"/>
</dbReference>
<feature type="region of interest" description="Disordered" evidence="8">
    <location>
        <begin position="898"/>
        <end position="933"/>
    </location>
</feature>
<dbReference type="InterPro" id="IPR049730">
    <property type="entry name" value="SNF2/RAD54-like_C"/>
</dbReference>
<feature type="compositionally biased region" description="Polar residues" evidence="8">
    <location>
        <begin position="924"/>
        <end position="933"/>
    </location>
</feature>
<keyword evidence="3 7" id="KW-0863">Zinc-finger</keyword>
<evidence type="ECO:0008006" key="16">
    <source>
        <dbReference type="Google" id="ProtNLM"/>
    </source>
</evidence>
<dbReference type="GO" id="GO:0031297">
    <property type="term" value="P:replication fork processing"/>
    <property type="evidence" value="ECO:0007669"/>
    <property type="project" value="TreeGrafter"/>
</dbReference>
<evidence type="ECO:0000256" key="2">
    <source>
        <dbReference type="ARBA" id="ARBA00022741"/>
    </source>
</evidence>
<dbReference type="SUPFAM" id="SSF52540">
    <property type="entry name" value="P-loop containing nucleoside triphosphate hydrolases"/>
    <property type="match status" value="2"/>
</dbReference>
<dbReference type="EMBL" id="QEAN01000004">
    <property type="protein sequence ID" value="TPX54556.1"/>
    <property type="molecule type" value="Genomic_DNA"/>
</dbReference>